<proteinExistence type="predicted"/>
<evidence type="ECO:0000313" key="4">
    <source>
        <dbReference type="Proteomes" id="UP001152622"/>
    </source>
</evidence>
<dbReference type="InterPro" id="IPR036028">
    <property type="entry name" value="SH3-like_dom_sf"/>
</dbReference>
<dbReference type="EMBL" id="JAINUF010000012">
    <property type="protein sequence ID" value="KAJ8345917.1"/>
    <property type="molecule type" value="Genomic_DNA"/>
</dbReference>
<feature type="domain" description="SH3" evidence="2">
    <location>
        <begin position="4"/>
        <end position="26"/>
    </location>
</feature>
<dbReference type="AlphaFoldDB" id="A0A9Q1EVU1"/>
<organism evidence="3 4">
    <name type="scientific">Synaphobranchus kaupii</name>
    <name type="common">Kaup's arrowtooth eel</name>
    <dbReference type="NCBI Taxonomy" id="118154"/>
    <lineage>
        <taxon>Eukaryota</taxon>
        <taxon>Metazoa</taxon>
        <taxon>Chordata</taxon>
        <taxon>Craniata</taxon>
        <taxon>Vertebrata</taxon>
        <taxon>Euteleostomi</taxon>
        <taxon>Actinopterygii</taxon>
        <taxon>Neopterygii</taxon>
        <taxon>Teleostei</taxon>
        <taxon>Anguilliformes</taxon>
        <taxon>Synaphobranchidae</taxon>
        <taxon>Synaphobranchus</taxon>
    </lineage>
</organism>
<comment type="caution">
    <text evidence="3">The sequence shown here is derived from an EMBL/GenBank/DDBJ whole genome shotgun (WGS) entry which is preliminary data.</text>
</comment>
<dbReference type="Pfam" id="PF00018">
    <property type="entry name" value="SH3_1"/>
    <property type="match status" value="1"/>
</dbReference>
<sequence>MEAIAKYDFKATADDELSFKRGEVLKDWECSILSSYWCVNARLRLRRPARDALTKSYPTGPHCESDRLGLSLPQNALGPWGRVRPAA</sequence>
<keyword evidence="1" id="KW-0728">SH3 domain</keyword>
<keyword evidence="4" id="KW-1185">Reference proteome</keyword>
<accession>A0A9Q1EVU1</accession>
<evidence type="ECO:0000259" key="2">
    <source>
        <dbReference type="Pfam" id="PF00018"/>
    </source>
</evidence>
<dbReference type="OrthoDB" id="8943464at2759"/>
<gene>
    <name evidence="3" type="ORF">SKAU_G00301100</name>
</gene>
<evidence type="ECO:0000256" key="1">
    <source>
        <dbReference type="ARBA" id="ARBA00022443"/>
    </source>
</evidence>
<dbReference type="SUPFAM" id="SSF50044">
    <property type="entry name" value="SH3-domain"/>
    <property type="match status" value="1"/>
</dbReference>
<reference evidence="3" key="1">
    <citation type="journal article" date="2023" name="Science">
        <title>Genome structures resolve the early diversification of teleost fishes.</title>
        <authorList>
            <person name="Parey E."/>
            <person name="Louis A."/>
            <person name="Montfort J."/>
            <person name="Bouchez O."/>
            <person name="Roques C."/>
            <person name="Iampietro C."/>
            <person name="Lluch J."/>
            <person name="Castinel A."/>
            <person name="Donnadieu C."/>
            <person name="Desvignes T."/>
            <person name="Floi Bucao C."/>
            <person name="Jouanno E."/>
            <person name="Wen M."/>
            <person name="Mejri S."/>
            <person name="Dirks R."/>
            <person name="Jansen H."/>
            <person name="Henkel C."/>
            <person name="Chen W.J."/>
            <person name="Zahm M."/>
            <person name="Cabau C."/>
            <person name="Klopp C."/>
            <person name="Thompson A.W."/>
            <person name="Robinson-Rechavi M."/>
            <person name="Braasch I."/>
            <person name="Lecointre G."/>
            <person name="Bobe J."/>
            <person name="Postlethwait J.H."/>
            <person name="Berthelot C."/>
            <person name="Roest Crollius H."/>
            <person name="Guiguen Y."/>
        </authorList>
    </citation>
    <scope>NUCLEOTIDE SEQUENCE</scope>
    <source>
        <strain evidence="3">WJC10195</strain>
    </source>
</reference>
<protein>
    <recommendedName>
        <fullName evidence="2">SH3 domain-containing protein</fullName>
    </recommendedName>
</protein>
<name>A0A9Q1EVU1_SYNKA</name>
<dbReference type="Proteomes" id="UP001152622">
    <property type="component" value="Chromosome 12"/>
</dbReference>
<dbReference type="Gene3D" id="2.30.30.40">
    <property type="entry name" value="SH3 Domains"/>
    <property type="match status" value="1"/>
</dbReference>
<evidence type="ECO:0000313" key="3">
    <source>
        <dbReference type="EMBL" id="KAJ8345917.1"/>
    </source>
</evidence>
<dbReference type="InterPro" id="IPR001452">
    <property type="entry name" value="SH3_domain"/>
</dbReference>